<keyword evidence="4 11" id="KW-0808">Transferase</keyword>
<keyword evidence="6 11" id="KW-0276">Fatty acid metabolism</keyword>
<evidence type="ECO:0000256" key="3">
    <source>
        <dbReference type="ARBA" id="ARBA00022516"/>
    </source>
</evidence>
<evidence type="ECO:0000256" key="7">
    <source>
        <dbReference type="ARBA" id="ARBA00022989"/>
    </source>
</evidence>
<evidence type="ECO:0000256" key="6">
    <source>
        <dbReference type="ARBA" id="ARBA00022832"/>
    </source>
</evidence>
<dbReference type="Pfam" id="PF01151">
    <property type="entry name" value="ELO"/>
    <property type="match status" value="1"/>
</dbReference>
<evidence type="ECO:0000256" key="2">
    <source>
        <dbReference type="ARBA" id="ARBA00005194"/>
    </source>
</evidence>
<dbReference type="GO" id="GO:0034625">
    <property type="term" value="P:fatty acid elongation, monounsaturated fatty acid"/>
    <property type="evidence" value="ECO:0007669"/>
    <property type="project" value="TreeGrafter"/>
</dbReference>
<dbReference type="UniPathway" id="UPA00094"/>
<evidence type="ECO:0000256" key="4">
    <source>
        <dbReference type="ARBA" id="ARBA00022679"/>
    </source>
</evidence>
<dbReference type="GO" id="GO:0005789">
    <property type="term" value="C:endoplasmic reticulum membrane"/>
    <property type="evidence" value="ECO:0007669"/>
    <property type="project" value="TreeGrafter"/>
</dbReference>
<accession>A0A0M3IMM9</accession>
<evidence type="ECO:0000256" key="8">
    <source>
        <dbReference type="ARBA" id="ARBA00023098"/>
    </source>
</evidence>
<reference evidence="13" key="1">
    <citation type="submission" date="2017-02" db="UniProtKB">
        <authorList>
            <consortium name="WormBaseParasite"/>
        </authorList>
    </citation>
    <scope>IDENTIFICATION</scope>
</reference>
<keyword evidence="12" id="KW-1185">Reference proteome</keyword>
<keyword evidence="3 11" id="KW-0444">Lipid biosynthesis</keyword>
<protein>
    <recommendedName>
        <fullName evidence="11">Elongation of very long chain fatty acids protein</fullName>
        <ecNumber evidence="11">2.3.1.199</ecNumber>
    </recommendedName>
    <alternativeName>
        <fullName evidence="11">Very-long-chain 3-oxoacyl-CoA synthase</fullName>
    </alternativeName>
</protein>
<name>A0A0M3IMM9_ASCLU</name>
<comment type="subcellular location">
    <subcellularLocation>
        <location evidence="1">Membrane</location>
        <topology evidence="1">Multi-pass membrane protein</topology>
    </subcellularLocation>
</comment>
<dbReference type="GO" id="GO:0009922">
    <property type="term" value="F:fatty acid elongase activity"/>
    <property type="evidence" value="ECO:0007669"/>
    <property type="project" value="UniProtKB-EC"/>
</dbReference>
<organism evidence="12 13">
    <name type="scientific">Ascaris lumbricoides</name>
    <name type="common">Giant roundworm</name>
    <dbReference type="NCBI Taxonomy" id="6252"/>
    <lineage>
        <taxon>Eukaryota</taxon>
        <taxon>Metazoa</taxon>
        <taxon>Ecdysozoa</taxon>
        <taxon>Nematoda</taxon>
        <taxon>Chromadorea</taxon>
        <taxon>Rhabditida</taxon>
        <taxon>Spirurina</taxon>
        <taxon>Ascaridomorpha</taxon>
        <taxon>Ascaridoidea</taxon>
        <taxon>Ascarididae</taxon>
        <taxon>Ascaris</taxon>
    </lineage>
</organism>
<comment type="pathway">
    <text evidence="2">Lipid metabolism; fatty acid biosynthesis.</text>
</comment>
<sequence>MGLIQDALSSINRQIKQMNDFELYRNNSTHSLHNNYVYKYALPFEKVGDPVSATLLLQRKWHYSITISIVYFMVIKIIQRLMRDREPFRLQKQLFTWNASLAVFSLIGFLRFTEVSSELIYAANYD</sequence>
<evidence type="ECO:0000256" key="1">
    <source>
        <dbReference type="ARBA" id="ARBA00004141"/>
    </source>
</evidence>
<keyword evidence="10 11" id="KW-0275">Fatty acid biosynthesis</keyword>
<feature type="transmembrane region" description="Helical" evidence="11">
    <location>
        <begin position="94"/>
        <end position="112"/>
    </location>
</feature>
<evidence type="ECO:0000256" key="5">
    <source>
        <dbReference type="ARBA" id="ARBA00022692"/>
    </source>
</evidence>
<proteinExistence type="inferred from homology"/>
<dbReference type="PANTHER" id="PTHR11157">
    <property type="entry name" value="FATTY ACID ACYL TRANSFERASE-RELATED"/>
    <property type="match status" value="1"/>
</dbReference>
<dbReference type="PANTHER" id="PTHR11157:SF17">
    <property type="entry name" value="ELONGATION OF VERY LONG CHAIN FATTY ACIDS PROTEIN 6"/>
    <property type="match status" value="1"/>
</dbReference>
<feature type="transmembrane region" description="Helical" evidence="11">
    <location>
        <begin position="61"/>
        <end position="82"/>
    </location>
</feature>
<evidence type="ECO:0000256" key="9">
    <source>
        <dbReference type="ARBA" id="ARBA00023136"/>
    </source>
</evidence>
<keyword evidence="8 11" id="KW-0443">Lipid metabolism</keyword>
<evidence type="ECO:0000256" key="10">
    <source>
        <dbReference type="ARBA" id="ARBA00023160"/>
    </source>
</evidence>
<comment type="caution">
    <text evidence="11">Lacks conserved residue(s) required for the propagation of feature annotation.</text>
</comment>
<comment type="catalytic activity">
    <reaction evidence="11">
        <text>a very-long-chain acyl-CoA + malonyl-CoA + H(+) = a very-long-chain 3-oxoacyl-CoA + CO2 + CoA</text>
        <dbReference type="Rhea" id="RHEA:32727"/>
        <dbReference type="ChEBI" id="CHEBI:15378"/>
        <dbReference type="ChEBI" id="CHEBI:16526"/>
        <dbReference type="ChEBI" id="CHEBI:57287"/>
        <dbReference type="ChEBI" id="CHEBI:57384"/>
        <dbReference type="ChEBI" id="CHEBI:90725"/>
        <dbReference type="ChEBI" id="CHEBI:90736"/>
        <dbReference type="EC" id="2.3.1.199"/>
    </reaction>
</comment>
<evidence type="ECO:0000313" key="13">
    <source>
        <dbReference type="WBParaSite" id="ALUE_0002000701-mRNA-1"/>
    </source>
</evidence>
<keyword evidence="7 11" id="KW-1133">Transmembrane helix</keyword>
<dbReference type="GO" id="GO:0019367">
    <property type="term" value="P:fatty acid elongation, saturated fatty acid"/>
    <property type="evidence" value="ECO:0007669"/>
    <property type="project" value="TreeGrafter"/>
</dbReference>
<keyword evidence="5 11" id="KW-0812">Transmembrane</keyword>
<keyword evidence="9 11" id="KW-0472">Membrane</keyword>
<evidence type="ECO:0000313" key="12">
    <source>
        <dbReference type="Proteomes" id="UP000036681"/>
    </source>
</evidence>
<dbReference type="GO" id="GO:0042761">
    <property type="term" value="P:very long-chain fatty acid biosynthetic process"/>
    <property type="evidence" value="ECO:0007669"/>
    <property type="project" value="TreeGrafter"/>
</dbReference>
<dbReference type="GO" id="GO:0034626">
    <property type="term" value="P:fatty acid elongation, polyunsaturated fatty acid"/>
    <property type="evidence" value="ECO:0007669"/>
    <property type="project" value="TreeGrafter"/>
</dbReference>
<dbReference type="EC" id="2.3.1.199" evidence="11"/>
<evidence type="ECO:0000256" key="11">
    <source>
        <dbReference type="RuleBase" id="RU361115"/>
    </source>
</evidence>
<dbReference type="InterPro" id="IPR002076">
    <property type="entry name" value="ELO_fam"/>
</dbReference>
<dbReference type="AlphaFoldDB" id="A0A0M3IMM9"/>
<dbReference type="WBParaSite" id="ALUE_0002000701-mRNA-1">
    <property type="protein sequence ID" value="ALUE_0002000701-mRNA-1"/>
    <property type="gene ID" value="ALUE_0002000701"/>
</dbReference>
<comment type="similarity">
    <text evidence="11">Belongs to the ELO family.</text>
</comment>
<dbReference type="GO" id="GO:0030148">
    <property type="term" value="P:sphingolipid biosynthetic process"/>
    <property type="evidence" value="ECO:0007669"/>
    <property type="project" value="TreeGrafter"/>
</dbReference>
<dbReference type="Proteomes" id="UP000036681">
    <property type="component" value="Unplaced"/>
</dbReference>